<dbReference type="PANTHER" id="PTHR19304">
    <property type="entry name" value="CYCLIC-AMP RESPONSE ELEMENT BINDING PROTEIN"/>
    <property type="match status" value="1"/>
</dbReference>
<evidence type="ECO:0000256" key="7">
    <source>
        <dbReference type="SAM" id="MobiDB-lite"/>
    </source>
</evidence>
<keyword evidence="2" id="KW-0805">Transcription regulation</keyword>
<keyword evidence="6" id="KW-0175">Coiled coil</keyword>
<dbReference type="CDD" id="cd14686">
    <property type="entry name" value="bZIP"/>
    <property type="match status" value="1"/>
</dbReference>
<feature type="compositionally biased region" description="Polar residues" evidence="7">
    <location>
        <begin position="310"/>
        <end position="322"/>
    </location>
</feature>
<evidence type="ECO:0000256" key="5">
    <source>
        <dbReference type="PROSITE-ProRule" id="PRU00042"/>
    </source>
</evidence>
<dbReference type="PROSITE" id="PS50157">
    <property type="entry name" value="ZINC_FINGER_C2H2_2"/>
    <property type="match status" value="1"/>
</dbReference>
<feature type="region of interest" description="Disordered" evidence="7">
    <location>
        <begin position="297"/>
        <end position="340"/>
    </location>
</feature>
<keyword evidence="5" id="KW-0863">Zinc-finger</keyword>
<keyword evidence="5" id="KW-0862">Zinc</keyword>
<sequence>MDEPEKPFACTIPDCGMTFTNEDHLTVHTKKHDMYLQLGLEQKAAFVADQTPTPTRFIRNCEEVGLFQDLQNVNPFEEGFKRAMETCKHGLLTLENAGPSSTSDDLHTPQMVFPTLDGSDATLYTSNNRKNITISRSSSDESGTIKEYETTTISKLTNQVTTISRVVNKHDIIDKHTDETHKTDEHTRQRDVHNETSVSYTNNVIKIQNNIEIRKDNLNNVETTKNAPSSRVTYDTVAKDASATSMKDVLLAEASKAEMEPKLPSIMSQRSIDSVINNLTSEICGNHKCKPDVKMKNRRTVKSRPKLTPVANNPTADTNLISKSDKAKDAPNKSTPVNGTNDNYEVVIKLPTGRRVVMKAVDEISTDPLDTYKIDEKTKEKLKLAINNKVTQKNLQMLSNVPAPMQGLLPITTGTLIPITILNPATVPVHKIPIAPFNPKASQEFKNTAKRKIDDIVVAKTSEKKKSRAGNGKVSDKAINGDDDCVIVDEQLKKQKRDLDSRVAASRRYRVRLRENMKRQESEIKQLKEANQALAAERSLLKILITEHMRKCPNPGDLRSAQEKLAQLSKNQ</sequence>
<dbReference type="EMBL" id="OU963921">
    <property type="protein sequence ID" value="CAH2988088.1"/>
    <property type="molecule type" value="Genomic_DNA"/>
</dbReference>
<dbReference type="InterPro" id="IPR036236">
    <property type="entry name" value="Znf_C2H2_sf"/>
</dbReference>
<protein>
    <recommendedName>
        <fullName evidence="8">C2H2-type domain-containing protein</fullName>
    </recommendedName>
</protein>
<comment type="subcellular location">
    <subcellularLocation>
        <location evidence="1">Nucleus</location>
    </subcellularLocation>
</comment>
<keyword evidence="5" id="KW-0479">Metal-binding</keyword>
<evidence type="ECO:0000313" key="9">
    <source>
        <dbReference type="EMBL" id="CAH2988088.1"/>
    </source>
</evidence>
<name>A0ABN8LAF2_CHISP</name>
<dbReference type="InterPro" id="IPR051027">
    <property type="entry name" value="bZIP_transcription_factors"/>
</dbReference>
<keyword evidence="4" id="KW-0539">Nucleus</keyword>
<dbReference type="Gene3D" id="3.30.160.60">
    <property type="entry name" value="Classic Zinc Finger"/>
    <property type="match status" value="1"/>
</dbReference>
<dbReference type="PROSITE" id="PS00028">
    <property type="entry name" value="ZINC_FINGER_C2H2_1"/>
    <property type="match status" value="1"/>
</dbReference>
<evidence type="ECO:0000256" key="1">
    <source>
        <dbReference type="ARBA" id="ARBA00004123"/>
    </source>
</evidence>
<feature type="coiled-coil region" evidence="6">
    <location>
        <begin position="510"/>
        <end position="547"/>
    </location>
</feature>
<evidence type="ECO:0000256" key="3">
    <source>
        <dbReference type="ARBA" id="ARBA00023163"/>
    </source>
</evidence>
<dbReference type="Proteomes" id="UP001153292">
    <property type="component" value="Chromosome 28"/>
</dbReference>
<evidence type="ECO:0000313" key="10">
    <source>
        <dbReference type="Proteomes" id="UP001153292"/>
    </source>
</evidence>
<keyword evidence="3" id="KW-0804">Transcription</keyword>
<evidence type="ECO:0000256" key="4">
    <source>
        <dbReference type="ARBA" id="ARBA00023242"/>
    </source>
</evidence>
<evidence type="ECO:0000256" key="2">
    <source>
        <dbReference type="ARBA" id="ARBA00023015"/>
    </source>
</evidence>
<feature type="domain" description="C2H2-type" evidence="8">
    <location>
        <begin position="8"/>
        <end position="32"/>
    </location>
</feature>
<evidence type="ECO:0000256" key="6">
    <source>
        <dbReference type="SAM" id="Coils"/>
    </source>
</evidence>
<keyword evidence="10" id="KW-1185">Reference proteome</keyword>
<dbReference type="SUPFAM" id="SSF57667">
    <property type="entry name" value="beta-beta-alpha zinc fingers"/>
    <property type="match status" value="1"/>
</dbReference>
<organism evidence="9 10">
    <name type="scientific">Chilo suppressalis</name>
    <name type="common">Asiatic rice borer moth</name>
    <dbReference type="NCBI Taxonomy" id="168631"/>
    <lineage>
        <taxon>Eukaryota</taxon>
        <taxon>Metazoa</taxon>
        <taxon>Ecdysozoa</taxon>
        <taxon>Arthropoda</taxon>
        <taxon>Hexapoda</taxon>
        <taxon>Insecta</taxon>
        <taxon>Pterygota</taxon>
        <taxon>Neoptera</taxon>
        <taxon>Endopterygota</taxon>
        <taxon>Lepidoptera</taxon>
        <taxon>Glossata</taxon>
        <taxon>Ditrysia</taxon>
        <taxon>Pyraloidea</taxon>
        <taxon>Crambidae</taxon>
        <taxon>Crambinae</taxon>
        <taxon>Chilo</taxon>
    </lineage>
</organism>
<accession>A0ABN8LAF2</accession>
<dbReference type="InterPro" id="IPR013087">
    <property type="entry name" value="Znf_C2H2_type"/>
</dbReference>
<dbReference type="SMART" id="SM00355">
    <property type="entry name" value="ZnF_C2H2"/>
    <property type="match status" value="1"/>
</dbReference>
<gene>
    <name evidence="9" type="ORF">CHILSU_LOCUS7600</name>
</gene>
<reference evidence="9" key="1">
    <citation type="submission" date="2021-12" db="EMBL/GenBank/DDBJ databases">
        <authorList>
            <person name="King R."/>
        </authorList>
    </citation>
    <scope>NUCLEOTIDE SEQUENCE</scope>
</reference>
<evidence type="ECO:0000259" key="8">
    <source>
        <dbReference type="PROSITE" id="PS50157"/>
    </source>
</evidence>
<proteinExistence type="predicted"/>